<accession>A0A0V8CEH5</accession>
<dbReference type="EMBL" id="LKLN01000043">
    <property type="protein sequence ID" value="KSU05753.1"/>
    <property type="molecule type" value="Genomic_DNA"/>
</dbReference>
<reference evidence="2" key="1">
    <citation type="submission" date="2015-10" db="EMBL/GenBank/DDBJ databases">
        <title>Draft Genome Sequences of 11 Lactococcus lactis subspecies cremoris strains.</title>
        <authorList>
            <person name="Wels M."/>
            <person name="Backus L."/>
            <person name="Boekhorst J."/>
            <person name="Dijkstra A."/>
            <person name="Beerthuizen M."/>
            <person name="Kelly W."/>
            <person name="Siezen R."/>
            <person name="Bachmann H."/>
            <person name="Van Hijum S."/>
        </authorList>
    </citation>
    <scope>NUCLEOTIDE SEQUENCE [LARGE SCALE GENOMIC DNA]</scope>
    <source>
        <strain evidence="2">KF282</strain>
    </source>
</reference>
<sequence>MKTNSLKRQSGYTSNLASQIVDASKSIHSLSLELTPQFKFVDKVRTEEVVAYKAWFAQSGLPPFEVKFEKNVKLPDFLALVTFEELQACEVGYNIYFKALSVKEVK</sequence>
<dbReference type="RefSeq" id="WP_058206973.1">
    <property type="nucleotide sequence ID" value="NZ_LKLM01000048.1"/>
</dbReference>
<evidence type="ECO:0000313" key="1">
    <source>
        <dbReference type="EMBL" id="KSU05753.1"/>
    </source>
</evidence>
<proteinExistence type="predicted"/>
<dbReference type="PATRIC" id="fig|1360.105.peg.1557"/>
<comment type="caution">
    <text evidence="1">The sequence shown here is derived from an EMBL/GenBank/DDBJ whole genome shotgun (WGS) entry which is preliminary data.</text>
</comment>
<gene>
    <name evidence="1" type="ORF">KF282_1360</name>
</gene>
<dbReference type="AlphaFoldDB" id="A0A0V8CEH5"/>
<name>A0A0V8CEH5_LACLL</name>
<evidence type="ECO:0000313" key="2">
    <source>
        <dbReference type="Proteomes" id="UP000053058"/>
    </source>
</evidence>
<organism evidence="1 2">
    <name type="scientific">Lactococcus lactis subsp. lactis</name>
    <name type="common">Streptococcus lactis</name>
    <dbReference type="NCBI Taxonomy" id="1360"/>
    <lineage>
        <taxon>Bacteria</taxon>
        <taxon>Bacillati</taxon>
        <taxon>Bacillota</taxon>
        <taxon>Bacilli</taxon>
        <taxon>Lactobacillales</taxon>
        <taxon>Streptococcaceae</taxon>
        <taxon>Lactococcus</taxon>
    </lineage>
</organism>
<dbReference type="Proteomes" id="UP000053058">
    <property type="component" value="Unassembled WGS sequence"/>
</dbReference>
<protein>
    <submittedName>
        <fullName evidence="1">Uncharacterized protein</fullName>
    </submittedName>
</protein>